<evidence type="ECO:0000256" key="1">
    <source>
        <dbReference type="ARBA" id="ARBA00009480"/>
    </source>
</evidence>
<dbReference type="PANTHER" id="PTHR19305">
    <property type="entry name" value="SYNAPTOSOMAL ASSOCIATED PROTEIN"/>
    <property type="match status" value="1"/>
</dbReference>
<dbReference type="GO" id="GO:0006906">
    <property type="term" value="P:vesicle fusion"/>
    <property type="evidence" value="ECO:0007669"/>
    <property type="project" value="TreeGrafter"/>
</dbReference>
<dbReference type="PROSITE" id="PS50192">
    <property type="entry name" value="T_SNARE"/>
    <property type="match status" value="1"/>
</dbReference>
<accession>A0AAF0F5S2</accession>
<dbReference type="InterPro" id="IPR000727">
    <property type="entry name" value="T_SNARE_dom"/>
</dbReference>
<dbReference type="CDD" id="cd15857">
    <property type="entry name" value="SNARE_SEC9C"/>
    <property type="match status" value="1"/>
</dbReference>
<reference evidence="4" key="1">
    <citation type="submission" date="2023-02" db="EMBL/GenBank/DDBJ databases">
        <title>Mating type loci evolution in Malassezia.</title>
        <authorList>
            <person name="Coelho M.A."/>
        </authorList>
    </citation>
    <scope>NUCLEOTIDE SEQUENCE</scope>
    <source>
        <strain evidence="4">CBS 14136</strain>
    </source>
</reference>
<dbReference type="GO" id="GO:0005886">
    <property type="term" value="C:plasma membrane"/>
    <property type="evidence" value="ECO:0007669"/>
    <property type="project" value="TreeGrafter"/>
</dbReference>
<sequence length="370" mass="41281">MKSFFKRGPRIPEVGDSQQGYGGAGSRRNEASDAELLAEYGSGTMNQRAGQASNRVPTNAANGQQQGYGKQHGYGQQQGYGQQHSYGQQSTYNAQSGNATYPATSQVPTYGTTGGAQASYLTQDPYAQSEQQQALSPEEEEVQDLKFQIRATKQESLSSTRNALRLARETEETATNTMAKLGEQSDKIGDTERHLDISKAHASRAEDNAREIKQLNKSILRPKIIRNKRSKRQAQEEKAIQRHIDERMEREMTREEVLSSQRRVDDAVNDSGPFNRFKSKFQTSNADIIDPKAQRARYQFEATQSDDELEDELDSNLDDISALSARMNLLSRAMGQEVDAQNQRLGRVSDKTSALDTRIYAGTQRLANLK</sequence>
<dbReference type="GO" id="GO:0005484">
    <property type="term" value="F:SNAP receptor activity"/>
    <property type="evidence" value="ECO:0007669"/>
    <property type="project" value="TreeGrafter"/>
</dbReference>
<feature type="compositionally biased region" description="Basic and acidic residues" evidence="2">
    <location>
        <begin position="183"/>
        <end position="192"/>
    </location>
</feature>
<gene>
    <name evidence="4" type="primary">SEC9</name>
    <name evidence="4" type="ORF">MPSI1_002259</name>
</gene>
<dbReference type="Gene3D" id="1.20.5.110">
    <property type="match status" value="2"/>
</dbReference>
<feature type="domain" description="T-SNARE coiled-coil homology" evidence="3">
    <location>
        <begin position="307"/>
        <end position="369"/>
    </location>
</feature>
<dbReference type="PANTHER" id="PTHR19305:SF9">
    <property type="entry name" value="SYNAPTOSOMAL-ASSOCIATED PROTEIN 29"/>
    <property type="match status" value="1"/>
</dbReference>
<dbReference type="Proteomes" id="UP001214628">
    <property type="component" value="Chromosome 2"/>
</dbReference>
<evidence type="ECO:0000313" key="5">
    <source>
        <dbReference type="Proteomes" id="UP001214628"/>
    </source>
</evidence>
<proteinExistence type="inferred from homology"/>
<feature type="compositionally biased region" description="Low complexity" evidence="2">
    <location>
        <begin position="79"/>
        <end position="90"/>
    </location>
</feature>
<protein>
    <submittedName>
        <fullName evidence="4">Protein transport protein S9 plasma membrane t-SNARE</fullName>
    </submittedName>
</protein>
<dbReference type="GO" id="GO:0031201">
    <property type="term" value="C:SNARE complex"/>
    <property type="evidence" value="ECO:0007669"/>
    <property type="project" value="TreeGrafter"/>
</dbReference>
<dbReference type="GO" id="GO:0019905">
    <property type="term" value="F:syntaxin binding"/>
    <property type="evidence" value="ECO:0007669"/>
    <property type="project" value="TreeGrafter"/>
</dbReference>
<comment type="similarity">
    <text evidence="1">Belongs to the SNAP-25 family.</text>
</comment>
<dbReference type="EMBL" id="CP118376">
    <property type="protein sequence ID" value="WFD43596.1"/>
    <property type="molecule type" value="Genomic_DNA"/>
</dbReference>
<feature type="compositionally biased region" description="Polar residues" evidence="2">
    <location>
        <begin position="91"/>
        <end position="135"/>
    </location>
</feature>
<feature type="region of interest" description="Disordered" evidence="2">
    <location>
        <begin position="170"/>
        <end position="192"/>
    </location>
</feature>
<dbReference type="CDD" id="cd15886">
    <property type="entry name" value="SNARE_SEC9N"/>
    <property type="match status" value="1"/>
</dbReference>
<dbReference type="SMART" id="SM00397">
    <property type="entry name" value="t_SNARE"/>
    <property type="match status" value="2"/>
</dbReference>
<organism evidence="4 5">
    <name type="scientific">Malassezia psittaci</name>
    <dbReference type="NCBI Taxonomy" id="1821823"/>
    <lineage>
        <taxon>Eukaryota</taxon>
        <taxon>Fungi</taxon>
        <taxon>Dikarya</taxon>
        <taxon>Basidiomycota</taxon>
        <taxon>Ustilaginomycotina</taxon>
        <taxon>Malasseziomycetes</taxon>
        <taxon>Malasseziales</taxon>
        <taxon>Malasseziaceae</taxon>
        <taxon>Malassezia</taxon>
    </lineage>
</organism>
<dbReference type="SUPFAM" id="SSF58038">
    <property type="entry name" value="SNARE fusion complex"/>
    <property type="match status" value="2"/>
</dbReference>
<dbReference type="AlphaFoldDB" id="A0AAF0F5S2"/>
<dbReference type="GO" id="GO:0006887">
    <property type="term" value="P:exocytosis"/>
    <property type="evidence" value="ECO:0007669"/>
    <property type="project" value="TreeGrafter"/>
</dbReference>
<evidence type="ECO:0000313" key="4">
    <source>
        <dbReference type="EMBL" id="WFD43596.1"/>
    </source>
</evidence>
<feature type="compositionally biased region" description="Basic and acidic residues" evidence="2">
    <location>
        <begin position="251"/>
        <end position="266"/>
    </location>
</feature>
<feature type="region of interest" description="Disordered" evidence="2">
    <location>
        <begin position="251"/>
        <end position="271"/>
    </location>
</feature>
<keyword evidence="5" id="KW-1185">Reference proteome</keyword>
<evidence type="ECO:0000256" key="2">
    <source>
        <dbReference type="SAM" id="MobiDB-lite"/>
    </source>
</evidence>
<name>A0AAF0F5S2_9BASI</name>
<feature type="region of interest" description="Disordered" evidence="2">
    <location>
        <begin position="1"/>
        <end position="143"/>
    </location>
</feature>
<feature type="compositionally biased region" description="Polar residues" evidence="2">
    <location>
        <begin position="43"/>
        <end position="62"/>
    </location>
</feature>
<evidence type="ECO:0000259" key="3">
    <source>
        <dbReference type="PROSITE" id="PS50192"/>
    </source>
</evidence>